<dbReference type="EMBL" id="JACLYZ010000006">
    <property type="protein sequence ID" value="MBM6734369.1"/>
    <property type="molecule type" value="Genomic_DNA"/>
</dbReference>
<comment type="caution">
    <text evidence="1">The sequence shown here is derived from an EMBL/GenBank/DDBJ whole genome shotgun (WGS) entry which is preliminary data.</text>
</comment>
<sequence length="64" mass="7460">MITLSWADDKLYVFSSFAIGWTTVLTLSSDNDIKIKEEIDFFQKKYLTLQHPVSPVGQRDAFFR</sequence>
<dbReference type="Proteomes" id="UP000766986">
    <property type="component" value="Unassembled WGS sequence"/>
</dbReference>
<protein>
    <submittedName>
        <fullName evidence="1">Uncharacterized protein</fullName>
    </submittedName>
</protein>
<evidence type="ECO:0000313" key="1">
    <source>
        <dbReference type="EMBL" id="MBM6734369.1"/>
    </source>
</evidence>
<dbReference type="RefSeq" id="WP_205094824.1">
    <property type="nucleotide sequence ID" value="NZ_CAWVFH010000007.1"/>
</dbReference>
<gene>
    <name evidence="1" type="ORF">H7U35_03880</name>
</gene>
<proteinExistence type="predicted"/>
<accession>A0ABS2DYG4</accession>
<keyword evidence="2" id="KW-1185">Reference proteome</keyword>
<organism evidence="1 2">
    <name type="scientific">Mediterranea massiliensis</name>
    <dbReference type="NCBI Taxonomy" id="1841865"/>
    <lineage>
        <taxon>Bacteria</taxon>
        <taxon>Pseudomonadati</taxon>
        <taxon>Bacteroidota</taxon>
        <taxon>Bacteroidia</taxon>
        <taxon>Bacteroidales</taxon>
        <taxon>Bacteroidaceae</taxon>
        <taxon>Mediterranea</taxon>
    </lineage>
</organism>
<name>A0ABS2DYG4_9BACT</name>
<evidence type="ECO:0000313" key="2">
    <source>
        <dbReference type="Proteomes" id="UP000766986"/>
    </source>
</evidence>
<reference evidence="1 2" key="1">
    <citation type="journal article" date="2021" name="Sci. Rep.">
        <title>The distribution of antibiotic resistance genes in chicken gut microbiota commensals.</title>
        <authorList>
            <person name="Juricova H."/>
            <person name="Matiasovicova J."/>
            <person name="Kubasova T."/>
            <person name="Cejkova D."/>
            <person name="Rychlik I."/>
        </authorList>
    </citation>
    <scope>NUCLEOTIDE SEQUENCE [LARGE SCALE GENOMIC DNA]</scope>
    <source>
        <strain evidence="1 2">An772</strain>
    </source>
</reference>